<name>A0A565B5N3_9BRAS</name>
<keyword evidence="2" id="KW-1185">Reference proteome</keyword>
<evidence type="ECO:0000313" key="1">
    <source>
        <dbReference type="EMBL" id="VVA96620.1"/>
    </source>
</evidence>
<comment type="caution">
    <text evidence="1">The sequence shown here is derived from an EMBL/GenBank/DDBJ whole genome shotgun (WGS) entry which is preliminary data.</text>
</comment>
<evidence type="ECO:0000313" key="2">
    <source>
        <dbReference type="Proteomes" id="UP000489600"/>
    </source>
</evidence>
<protein>
    <recommendedName>
        <fullName evidence="3">RNase H type-1 domain-containing protein</fullName>
    </recommendedName>
</protein>
<dbReference type="OrthoDB" id="1109693at2759"/>
<organism evidence="1 2">
    <name type="scientific">Arabis nemorensis</name>
    <dbReference type="NCBI Taxonomy" id="586526"/>
    <lineage>
        <taxon>Eukaryota</taxon>
        <taxon>Viridiplantae</taxon>
        <taxon>Streptophyta</taxon>
        <taxon>Embryophyta</taxon>
        <taxon>Tracheophyta</taxon>
        <taxon>Spermatophyta</taxon>
        <taxon>Magnoliopsida</taxon>
        <taxon>eudicotyledons</taxon>
        <taxon>Gunneridae</taxon>
        <taxon>Pentapetalae</taxon>
        <taxon>rosids</taxon>
        <taxon>malvids</taxon>
        <taxon>Brassicales</taxon>
        <taxon>Brassicaceae</taxon>
        <taxon>Arabideae</taxon>
        <taxon>Arabis</taxon>
    </lineage>
</organism>
<evidence type="ECO:0008006" key="3">
    <source>
        <dbReference type="Google" id="ProtNLM"/>
    </source>
</evidence>
<gene>
    <name evidence="1" type="ORF">ANE_LOCUS7065</name>
</gene>
<accession>A0A565B5N3</accession>
<dbReference type="Proteomes" id="UP000489600">
    <property type="component" value="Unassembled WGS sequence"/>
</dbReference>
<dbReference type="AlphaFoldDB" id="A0A565B5N3"/>
<proteinExistence type="predicted"/>
<dbReference type="EMBL" id="CABITT030000003">
    <property type="protein sequence ID" value="VVA96620.1"/>
    <property type="molecule type" value="Genomic_DNA"/>
</dbReference>
<reference evidence="1" key="1">
    <citation type="submission" date="2019-07" db="EMBL/GenBank/DDBJ databases">
        <authorList>
            <person name="Dittberner H."/>
        </authorList>
    </citation>
    <scope>NUCLEOTIDE SEQUENCE [LARGE SCALE GENOMIC DNA]</scope>
</reference>
<sequence>MDRAGVDILIFIFPRKDTSEPTLSTIDQGSQVESYVSSPLMVKALAMRMALFKTRTVGISKICIYSDCQLHLRAVASHNASGEIFGIL</sequence>